<reference evidence="3 4" key="1">
    <citation type="submission" date="2019-05" db="EMBL/GenBank/DDBJ databases">
        <title>Draft Whole-Genome sequence of the green sulfur bacterium Prosthecochloris vibrioformis DSM 260.</title>
        <authorList>
            <person name="Meyer T.E."/>
            <person name="Kyndt J.A."/>
        </authorList>
    </citation>
    <scope>NUCLEOTIDE SEQUENCE [LARGE SCALE GENOMIC DNA]</scope>
    <source>
        <strain evidence="3 4">DSM 260</strain>
    </source>
</reference>
<dbReference type="Proteomes" id="UP000309544">
    <property type="component" value="Unassembled WGS sequence"/>
</dbReference>
<dbReference type="Pfam" id="PF13692">
    <property type="entry name" value="Glyco_trans_1_4"/>
    <property type="match status" value="1"/>
</dbReference>
<sequence length="384" mass="42641">MPGKLNIVVISPFLPIKGGIAHFSSRLKAGLESEGVMVNGLSFKRIYPSFLTAGRPFFEPGTLLADSSEEPLLIDPLNPLTWFAARRELAHKAPDLVLLAYWNVILVPFYLFLEKTCGLKTVFLMHNFSSHERVPFDRVLCRLMLRHADATVTLSGSVHDEVLLHAPFLRSCRLYHPSAEPLQDGERPKSKHDARVEMGLDSDGPWLLFFGYIRPYKGLDMLLKALALLRGRSVRVRLLVAGEFHQPEHGFRRLTRELGIGDIVRFMPGFASQSLAASCFRAADVVVLPYLKATQSGVIQQAYGYDRPVVVTPVGGLREDVIDGETGIVARHCDACSLAHAIERSLLPGFYRTAALAIAGYRRTHSWAGLSRSLKLFLEEVAAP</sequence>
<comment type="caution">
    <text evidence="3">The sequence shown here is derived from an EMBL/GenBank/DDBJ whole genome shotgun (WGS) entry which is preliminary data.</text>
</comment>
<organism evidence="3 4">
    <name type="scientific">Prosthecochloris vibrioformis</name>
    <name type="common">Chlorobium vibrioforme</name>
    <dbReference type="NCBI Taxonomy" id="1098"/>
    <lineage>
        <taxon>Bacteria</taxon>
        <taxon>Pseudomonadati</taxon>
        <taxon>Chlorobiota</taxon>
        <taxon>Chlorobiia</taxon>
        <taxon>Chlorobiales</taxon>
        <taxon>Chlorobiaceae</taxon>
        <taxon>Prosthecochloris</taxon>
    </lineage>
</organism>
<dbReference type="SUPFAM" id="SSF53756">
    <property type="entry name" value="UDP-Glycosyltransferase/glycogen phosphorylase"/>
    <property type="match status" value="1"/>
</dbReference>
<dbReference type="PANTHER" id="PTHR12526">
    <property type="entry name" value="GLYCOSYLTRANSFERASE"/>
    <property type="match status" value="1"/>
</dbReference>
<dbReference type="AlphaFoldDB" id="A0A5C4S2S6"/>
<evidence type="ECO:0000313" key="4">
    <source>
        <dbReference type="Proteomes" id="UP000309544"/>
    </source>
</evidence>
<gene>
    <name evidence="3" type="ORF">FGF68_00945</name>
</gene>
<dbReference type="Gene3D" id="3.40.50.2000">
    <property type="entry name" value="Glycogen Phosphorylase B"/>
    <property type="match status" value="2"/>
</dbReference>
<keyword evidence="2 3" id="KW-0808">Transferase</keyword>
<dbReference type="EMBL" id="VDCI01000001">
    <property type="protein sequence ID" value="TNJ37773.1"/>
    <property type="molecule type" value="Genomic_DNA"/>
</dbReference>
<keyword evidence="1" id="KW-0328">Glycosyltransferase</keyword>
<evidence type="ECO:0000313" key="3">
    <source>
        <dbReference type="EMBL" id="TNJ37773.1"/>
    </source>
</evidence>
<proteinExistence type="predicted"/>
<evidence type="ECO:0000256" key="2">
    <source>
        <dbReference type="ARBA" id="ARBA00022679"/>
    </source>
</evidence>
<protein>
    <submittedName>
        <fullName evidence="3">Glycosyltransferase</fullName>
    </submittedName>
</protein>
<dbReference type="GO" id="GO:0016757">
    <property type="term" value="F:glycosyltransferase activity"/>
    <property type="evidence" value="ECO:0007669"/>
    <property type="project" value="UniProtKB-KW"/>
</dbReference>
<evidence type="ECO:0000256" key="1">
    <source>
        <dbReference type="ARBA" id="ARBA00022676"/>
    </source>
</evidence>
<name>A0A5C4S2S6_PROVB</name>
<accession>A0A5C4S2S6</accession>
<dbReference type="PANTHER" id="PTHR12526:SF510">
    <property type="entry name" value="D-INOSITOL 3-PHOSPHATE GLYCOSYLTRANSFERASE"/>
    <property type="match status" value="1"/>
</dbReference>
<keyword evidence="4" id="KW-1185">Reference proteome</keyword>